<dbReference type="EMBL" id="JBFAKC010000011">
    <property type="protein sequence ID" value="MEV0710639.1"/>
    <property type="molecule type" value="Genomic_DNA"/>
</dbReference>
<sequence length="162" mass="17707">MSDREFTIVRTFDAPRELVFEAWLDPDQLVRWAGPHGFSTPRDTIVVEPRVGGRYDSVMVSDTDGARYPSAGVFREIVAPERLVFTWGDPTGDGGADSESVATVTFAETGANETTMTFHLLAPGPLTPEDGAREGWGQSLDRLVALLRQRAVTQSAAPRIRS</sequence>
<protein>
    <submittedName>
        <fullName evidence="3">SRPBCC family protein</fullName>
    </submittedName>
</protein>
<keyword evidence="4" id="KW-1185">Reference proteome</keyword>
<evidence type="ECO:0000259" key="2">
    <source>
        <dbReference type="Pfam" id="PF08327"/>
    </source>
</evidence>
<dbReference type="InterPro" id="IPR023393">
    <property type="entry name" value="START-like_dom_sf"/>
</dbReference>
<evidence type="ECO:0000313" key="4">
    <source>
        <dbReference type="Proteomes" id="UP001551695"/>
    </source>
</evidence>
<organism evidence="3 4">
    <name type="scientific">Nocardia aurea</name>
    <dbReference type="NCBI Taxonomy" id="2144174"/>
    <lineage>
        <taxon>Bacteria</taxon>
        <taxon>Bacillati</taxon>
        <taxon>Actinomycetota</taxon>
        <taxon>Actinomycetes</taxon>
        <taxon>Mycobacteriales</taxon>
        <taxon>Nocardiaceae</taxon>
        <taxon>Nocardia</taxon>
    </lineage>
</organism>
<dbReference type="CDD" id="cd07814">
    <property type="entry name" value="SRPBCC_CalC_Aha1-like"/>
    <property type="match status" value="1"/>
</dbReference>
<dbReference type="RefSeq" id="WP_357786592.1">
    <property type="nucleotide sequence ID" value="NZ_JBFAKC010000011.1"/>
</dbReference>
<proteinExistence type="inferred from homology"/>
<dbReference type="InterPro" id="IPR013538">
    <property type="entry name" value="ASHA1/2-like_C"/>
</dbReference>
<comment type="caution">
    <text evidence="3">The sequence shown here is derived from an EMBL/GenBank/DDBJ whole genome shotgun (WGS) entry which is preliminary data.</text>
</comment>
<dbReference type="Gene3D" id="3.30.530.20">
    <property type="match status" value="1"/>
</dbReference>
<dbReference type="Pfam" id="PF08327">
    <property type="entry name" value="AHSA1"/>
    <property type="match status" value="1"/>
</dbReference>
<name>A0ABV3FYY4_9NOCA</name>
<evidence type="ECO:0000313" key="3">
    <source>
        <dbReference type="EMBL" id="MEV0710639.1"/>
    </source>
</evidence>
<feature type="domain" description="Activator of Hsp90 ATPase homologue 1/2-like C-terminal" evidence="2">
    <location>
        <begin position="13"/>
        <end position="147"/>
    </location>
</feature>
<reference evidence="3 4" key="1">
    <citation type="submission" date="2024-06" db="EMBL/GenBank/DDBJ databases">
        <title>The Natural Products Discovery Center: Release of the First 8490 Sequenced Strains for Exploring Actinobacteria Biosynthetic Diversity.</title>
        <authorList>
            <person name="Kalkreuter E."/>
            <person name="Kautsar S.A."/>
            <person name="Yang D."/>
            <person name="Bader C.D."/>
            <person name="Teijaro C.N."/>
            <person name="Fluegel L."/>
            <person name="Davis C.M."/>
            <person name="Simpson J.R."/>
            <person name="Lauterbach L."/>
            <person name="Steele A.D."/>
            <person name="Gui C."/>
            <person name="Meng S."/>
            <person name="Li G."/>
            <person name="Viehrig K."/>
            <person name="Ye F."/>
            <person name="Su P."/>
            <person name="Kiefer A.F."/>
            <person name="Nichols A."/>
            <person name="Cepeda A.J."/>
            <person name="Yan W."/>
            <person name="Fan B."/>
            <person name="Jiang Y."/>
            <person name="Adhikari A."/>
            <person name="Zheng C.-J."/>
            <person name="Schuster L."/>
            <person name="Cowan T.M."/>
            <person name="Smanski M.J."/>
            <person name="Chevrette M.G."/>
            <person name="De Carvalho L.P.S."/>
            <person name="Shen B."/>
        </authorList>
    </citation>
    <scope>NUCLEOTIDE SEQUENCE [LARGE SCALE GENOMIC DNA]</scope>
    <source>
        <strain evidence="3 4">NPDC050403</strain>
    </source>
</reference>
<dbReference type="SUPFAM" id="SSF55961">
    <property type="entry name" value="Bet v1-like"/>
    <property type="match status" value="1"/>
</dbReference>
<accession>A0ABV3FYY4</accession>
<evidence type="ECO:0000256" key="1">
    <source>
        <dbReference type="ARBA" id="ARBA00006817"/>
    </source>
</evidence>
<comment type="similarity">
    <text evidence="1">Belongs to the AHA1 family.</text>
</comment>
<gene>
    <name evidence="3" type="ORF">AB0I48_24035</name>
</gene>
<dbReference type="Proteomes" id="UP001551695">
    <property type="component" value="Unassembled WGS sequence"/>
</dbReference>